<reference evidence="3" key="1">
    <citation type="journal article" date="2019" name="Int. J. Syst. Evol. Microbiol.">
        <title>The Global Catalogue of Microorganisms (GCM) 10K type strain sequencing project: providing services to taxonomists for standard genome sequencing and annotation.</title>
        <authorList>
            <consortium name="The Broad Institute Genomics Platform"/>
            <consortium name="The Broad Institute Genome Sequencing Center for Infectious Disease"/>
            <person name="Wu L."/>
            <person name="Ma J."/>
        </authorList>
    </citation>
    <scope>NUCLEOTIDE SEQUENCE [LARGE SCALE GENOMIC DNA]</scope>
    <source>
        <strain evidence="3">KCTC 42217</strain>
    </source>
</reference>
<dbReference type="RefSeq" id="WP_255900710.1">
    <property type="nucleotide sequence ID" value="NZ_JAFMZO010000002.1"/>
</dbReference>
<dbReference type="InterPro" id="IPR048551">
    <property type="entry name" value="DACNV"/>
</dbReference>
<organism evidence="2 3">
    <name type="scientific">Paradesertivirga mongoliensis</name>
    <dbReference type="NCBI Taxonomy" id="2100740"/>
    <lineage>
        <taxon>Bacteria</taxon>
        <taxon>Pseudomonadati</taxon>
        <taxon>Bacteroidota</taxon>
        <taxon>Sphingobacteriia</taxon>
        <taxon>Sphingobacteriales</taxon>
        <taxon>Sphingobacteriaceae</taxon>
        <taxon>Paradesertivirga</taxon>
    </lineage>
</organism>
<evidence type="ECO:0000259" key="1">
    <source>
        <dbReference type="Pfam" id="PF21751"/>
    </source>
</evidence>
<gene>
    <name evidence="2" type="ORF">ACFSJU_14125</name>
</gene>
<keyword evidence="3" id="KW-1185">Reference proteome</keyword>
<dbReference type="EMBL" id="JBHUHZ010000002">
    <property type="protein sequence ID" value="MFD2163542.1"/>
    <property type="molecule type" value="Genomic_DNA"/>
</dbReference>
<proteinExistence type="predicted"/>
<feature type="domain" description="Probable sensor" evidence="1">
    <location>
        <begin position="40"/>
        <end position="128"/>
    </location>
</feature>
<sequence>MNTQSGLSEPTYKAAHLVSETIAAHFISHLKEAREEGEPDLAPEPSPEVIEAIIDVGFWTSLRKEEGHSPRISMAYLPPEKAAEPLVFGERLPLKPKTLTKLAPGIERAGIHLGIWHDENGFYAWGTTRKLPAFCFVLEMVEPGLLVVKHRRFHGYGKFVNVAILKGDEIKIVDEQTGVMPDCPALLSSLLGFNLNNSWHNSVNVLIQLATSMKAHGRGGTLLVVPAGDESWRDSIIHPITYPVVPPFCQLTDLMKQDESWRENKSWQAELNRQVESVAGLTAIDGATIISDQYEVLAFGAKIQRSEKSTNVEEVMFTEPVLDTEVMVVHPTKIGGTRHLSASQFVFDQRRAIALVASQDGRFTVFGWSPCDGMVHAHRIDTLLL</sequence>
<protein>
    <submittedName>
        <fullName evidence="2">Sensor domain DACNV-containing protein</fullName>
    </submittedName>
</protein>
<name>A0ABW4ZPJ6_9SPHI</name>
<comment type="caution">
    <text evidence="2">The sequence shown here is derived from an EMBL/GenBank/DDBJ whole genome shotgun (WGS) entry which is preliminary data.</text>
</comment>
<evidence type="ECO:0000313" key="2">
    <source>
        <dbReference type="EMBL" id="MFD2163542.1"/>
    </source>
</evidence>
<dbReference type="Pfam" id="PF21751">
    <property type="entry name" value="DACNV"/>
    <property type="match status" value="1"/>
</dbReference>
<evidence type="ECO:0000313" key="3">
    <source>
        <dbReference type="Proteomes" id="UP001597387"/>
    </source>
</evidence>
<accession>A0ABW4ZPJ6</accession>
<dbReference type="Proteomes" id="UP001597387">
    <property type="component" value="Unassembled WGS sequence"/>
</dbReference>